<evidence type="ECO:0000259" key="7">
    <source>
        <dbReference type="PROSITE" id="PS51666"/>
    </source>
</evidence>
<feature type="short sequence motif" description="Bipartite nuclear localization signal" evidence="4">
    <location>
        <begin position="259"/>
        <end position="266"/>
    </location>
</feature>
<feature type="compositionally biased region" description="Basic and acidic residues" evidence="6">
    <location>
        <begin position="22"/>
        <end position="31"/>
    </location>
</feature>
<dbReference type="PROSITE" id="PS51666">
    <property type="entry name" value="QLQ"/>
    <property type="match status" value="1"/>
</dbReference>
<dbReference type="STRING" id="81985.R0GVQ5"/>
<protein>
    <recommendedName>
        <fullName evidence="5">Growth-regulating factor</fullName>
    </recommendedName>
</protein>
<dbReference type="GO" id="GO:0005524">
    <property type="term" value="F:ATP binding"/>
    <property type="evidence" value="ECO:0007669"/>
    <property type="project" value="UniProtKB-UniRule"/>
</dbReference>
<keyword evidence="5" id="KW-0805">Transcription regulation</keyword>
<dbReference type="EMBL" id="KB870811">
    <property type="protein sequence ID" value="EOA16390.1"/>
    <property type="molecule type" value="Genomic_DNA"/>
</dbReference>
<dbReference type="GO" id="GO:0006351">
    <property type="term" value="P:DNA-templated transcription"/>
    <property type="evidence" value="ECO:0007669"/>
    <property type="project" value="UniProtKB-UniRule"/>
</dbReference>
<feature type="compositionally biased region" description="Low complexity" evidence="6">
    <location>
        <begin position="296"/>
        <end position="308"/>
    </location>
</feature>
<dbReference type="InterPro" id="IPR014978">
    <property type="entry name" value="Gln-Leu-Gln_QLQ"/>
</dbReference>
<feature type="compositionally biased region" description="Polar residues" evidence="6">
    <location>
        <begin position="432"/>
        <end position="443"/>
    </location>
</feature>
<dbReference type="SMART" id="SM00951">
    <property type="entry name" value="QLQ"/>
    <property type="match status" value="1"/>
</dbReference>
<keyword evidence="5" id="KW-0010">Activator</keyword>
<dbReference type="OrthoDB" id="1927209at2759"/>
<feature type="region of interest" description="Disordered" evidence="6">
    <location>
        <begin position="367"/>
        <end position="409"/>
    </location>
</feature>
<feature type="compositionally biased region" description="Low complexity" evidence="6">
    <location>
        <begin position="275"/>
        <end position="287"/>
    </location>
</feature>
<evidence type="ECO:0000259" key="8">
    <source>
        <dbReference type="PROSITE" id="PS51667"/>
    </source>
</evidence>
<comment type="function">
    <text evidence="5">Transcription activator.</text>
</comment>
<feature type="compositionally biased region" description="Polar residues" evidence="6">
    <location>
        <begin position="368"/>
        <end position="405"/>
    </location>
</feature>
<dbReference type="InterPro" id="IPR014977">
    <property type="entry name" value="WRC_dom"/>
</dbReference>
<evidence type="ECO:0000256" key="3">
    <source>
        <dbReference type="ARBA" id="ARBA00023242"/>
    </source>
</evidence>
<comment type="similarity">
    <text evidence="2 5">Belongs to the GRF family.</text>
</comment>
<evidence type="ECO:0000313" key="10">
    <source>
        <dbReference type="Proteomes" id="UP000029121"/>
    </source>
</evidence>
<proteinExistence type="inferred from homology"/>
<evidence type="ECO:0000313" key="9">
    <source>
        <dbReference type="EMBL" id="EOA16390.1"/>
    </source>
</evidence>
<dbReference type="GO" id="GO:0006355">
    <property type="term" value="P:regulation of DNA-templated transcription"/>
    <property type="evidence" value="ECO:0007669"/>
    <property type="project" value="InterPro"/>
</dbReference>
<evidence type="ECO:0000256" key="6">
    <source>
        <dbReference type="SAM" id="MobiDB-lite"/>
    </source>
</evidence>
<evidence type="ECO:0000256" key="5">
    <source>
        <dbReference type="RuleBase" id="RU367127"/>
    </source>
</evidence>
<accession>R0GVQ5</accession>
<dbReference type="InterPro" id="IPR031137">
    <property type="entry name" value="GRF"/>
</dbReference>
<feature type="compositionally biased region" description="Polar residues" evidence="6">
    <location>
        <begin position="316"/>
        <end position="329"/>
    </location>
</feature>
<feature type="compositionally biased region" description="Polar residues" evidence="6">
    <location>
        <begin position="10"/>
        <end position="19"/>
    </location>
</feature>
<comment type="subcellular location">
    <subcellularLocation>
        <location evidence="1 4 5">Nucleus</location>
    </subcellularLocation>
</comment>
<feature type="region of interest" description="Disordered" evidence="6">
    <location>
        <begin position="1"/>
        <end position="37"/>
    </location>
</feature>
<dbReference type="GO" id="GO:0005634">
    <property type="term" value="C:nucleus"/>
    <property type="evidence" value="ECO:0007669"/>
    <property type="project" value="UniProtKB-SubCell"/>
</dbReference>
<dbReference type="PANTHER" id="PTHR31602">
    <property type="entry name" value="GROWTH-REGULATING FACTOR 5"/>
    <property type="match status" value="1"/>
</dbReference>
<dbReference type="GO" id="GO:0099402">
    <property type="term" value="P:plant organ development"/>
    <property type="evidence" value="ECO:0007669"/>
    <property type="project" value="UniProtKB-ARBA"/>
</dbReference>
<evidence type="ECO:0000256" key="4">
    <source>
        <dbReference type="PROSITE-ProRule" id="PRU01002"/>
    </source>
</evidence>
<dbReference type="Pfam" id="PF08880">
    <property type="entry name" value="QLQ"/>
    <property type="match status" value="1"/>
</dbReference>
<keyword evidence="5" id="KW-0804">Transcription</keyword>
<gene>
    <name evidence="9" type="ORF">CARUB_v10004544mg</name>
</gene>
<dbReference type="Pfam" id="PF08879">
    <property type="entry name" value="WRC"/>
    <property type="match status" value="1"/>
</dbReference>
<sequence>MDIGVHVLGSVTSNENGSPGQKELKGTKQDRSGFNGDDYLQRSLKLARTTTTRDQEEENLSSSFSAAYSKTMPFHQGIPLIRSASPLSSDSRRQEQMLSFCDKPEALDFSKYVGLDSNSNNKSSPLSPFLPPPSYIRTSGGYGSGGMMMNMSMQGNFTGVKGPFTLTQWAELEQQALIYKYITANVPVPSSLLISIKKSFYPYGSLPPSSFGWGTFHLGFAGGNMDPEPGRCRRTDGKKWRCSRDAVPDQKYCERHINRGRHRSRKPVEVQSGQTATATAASKAVTTPQQPVVAGNSNKSNSRSSNRSLAIGGQYINPSTESLPNNRVRNPQGVPIYPSTVNLQPKEAPVVHQKQRNNRNPFEFGHISSDSLLNPNANTERTYGSSYVDFSSNQDNHTGNHNHNSWPEEVKSDWTQLSMSIPIASSSPSSSHNNNAQDKTTLSPLRLSREFDLSIQTEETTFEPAAKKVNTWIPISWGNSLGGPLGEVLNSTTNSPTLGSSPTGVLQKSTFCSLSNNSSVSSPIAENNRNSGDYFHYTTT</sequence>
<dbReference type="KEGG" id="crb:17880933"/>
<feature type="compositionally biased region" description="Low complexity" evidence="6">
    <location>
        <begin position="422"/>
        <end position="431"/>
    </location>
</feature>
<feature type="domain" description="WRC" evidence="8">
    <location>
        <begin position="226"/>
        <end position="270"/>
    </location>
</feature>
<organism evidence="9 10">
    <name type="scientific">Capsella rubella</name>
    <dbReference type="NCBI Taxonomy" id="81985"/>
    <lineage>
        <taxon>Eukaryota</taxon>
        <taxon>Viridiplantae</taxon>
        <taxon>Streptophyta</taxon>
        <taxon>Embryophyta</taxon>
        <taxon>Tracheophyta</taxon>
        <taxon>Spermatophyta</taxon>
        <taxon>Magnoliopsida</taxon>
        <taxon>eudicotyledons</taxon>
        <taxon>Gunneridae</taxon>
        <taxon>Pentapetalae</taxon>
        <taxon>rosids</taxon>
        <taxon>malvids</taxon>
        <taxon>Brassicales</taxon>
        <taxon>Brassicaceae</taxon>
        <taxon>Camelineae</taxon>
        <taxon>Capsella</taxon>
    </lineage>
</organism>
<feature type="region of interest" description="Disordered" evidence="6">
    <location>
        <begin position="257"/>
        <end position="340"/>
    </location>
</feature>
<dbReference type="PROSITE" id="PS51667">
    <property type="entry name" value="WRC"/>
    <property type="match status" value="1"/>
</dbReference>
<feature type="domain" description="QLQ" evidence="7">
    <location>
        <begin position="163"/>
        <end position="198"/>
    </location>
</feature>
<evidence type="ECO:0000256" key="1">
    <source>
        <dbReference type="ARBA" id="ARBA00004123"/>
    </source>
</evidence>
<comment type="domain">
    <text evidence="5">The QLQ domain and WRC domain may be involved in protein-protein interaction and DNA-binding, respectively.</text>
</comment>
<feature type="short sequence motif" description="Bipartite nuclear localization signal" evidence="4">
    <location>
        <begin position="231"/>
        <end position="241"/>
    </location>
</feature>
<reference evidence="10" key="1">
    <citation type="journal article" date="2013" name="Nat. Genet.">
        <title>The Capsella rubella genome and the genomic consequences of rapid mating system evolution.</title>
        <authorList>
            <person name="Slotte T."/>
            <person name="Hazzouri K.M."/>
            <person name="Agren J.A."/>
            <person name="Koenig D."/>
            <person name="Maumus F."/>
            <person name="Guo Y.L."/>
            <person name="Steige K."/>
            <person name="Platts A.E."/>
            <person name="Escobar J.S."/>
            <person name="Newman L.K."/>
            <person name="Wang W."/>
            <person name="Mandakova T."/>
            <person name="Vello E."/>
            <person name="Smith L.M."/>
            <person name="Henz S.R."/>
            <person name="Steffen J."/>
            <person name="Takuno S."/>
            <person name="Brandvain Y."/>
            <person name="Coop G."/>
            <person name="Andolfatto P."/>
            <person name="Hu T.T."/>
            <person name="Blanchette M."/>
            <person name="Clark R.M."/>
            <person name="Quesneville H."/>
            <person name="Nordborg M."/>
            <person name="Gaut B.S."/>
            <person name="Lysak M.A."/>
            <person name="Jenkins J."/>
            <person name="Grimwood J."/>
            <person name="Chapman J."/>
            <person name="Prochnik S."/>
            <person name="Shu S."/>
            <person name="Rokhsar D."/>
            <person name="Schmutz J."/>
            <person name="Weigel D."/>
            <person name="Wright S.I."/>
        </authorList>
    </citation>
    <scope>NUCLEOTIDE SEQUENCE [LARGE SCALE GENOMIC DNA]</scope>
    <source>
        <strain evidence="10">cv. Monte Gargano</strain>
    </source>
</reference>
<keyword evidence="10" id="KW-1185">Reference proteome</keyword>
<dbReference type="Proteomes" id="UP000029121">
    <property type="component" value="Unassembled WGS sequence"/>
</dbReference>
<keyword evidence="3 4" id="KW-0539">Nucleus</keyword>
<feature type="region of interest" description="Disordered" evidence="6">
    <location>
        <begin position="519"/>
        <end position="540"/>
    </location>
</feature>
<feature type="compositionally biased region" description="Polar residues" evidence="6">
    <location>
        <begin position="524"/>
        <end position="540"/>
    </location>
</feature>
<dbReference type="PANTHER" id="PTHR31602:SF42">
    <property type="entry name" value="GROWTH-REGULATING FACTOR 2"/>
    <property type="match status" value="1"/>
</dbReference>
<evidence type="ECO:0000256" key="2">
    <source>
        <dbReference type="ARBA" id="ARBA00008122"/>
    </source>
</evidence>
<name>R0GVQ5_9BRAS</name>
<dbReference type="eggNOG" id="ENOG502QRK7">
    <property type="taxonomic scope" value="Eukaryota"/>
</dbReference>
<dbReference type="AlphaFoldDB" id="R0GVQ5"/>
<feature type="region of interest" description="Disordered" evidence="6">
    <location>
        <begin position="422"/>
        <end position="443"/>
    </location>
</feature>